<gene>
    <name evidence="2" type="ORF">GCM10023082_03270</name>
</gene>
<keyword evidence="3" id="KW-1185">Reference proteome</keyword>
<reference evidence="3" key="1">
    <citation type="journal article" date="2019" name="Int. J. Syst. Evol. Microbiol.">
        <title>The Global Catalogue of Microorganisms (GCM) 10K type strain sequencing project: providing services to taxonomists for standard genome sequencing and annotation.</title>
        <authorList>
            <consortium name="The Broad Institute Genomics Platform"/>
            <consortium name="The Broad Institute Genome Sequencing Center for Infectious Disease"/>
            <person name="Wu L."/>
            <person name="Ma J."/>
        </authorList>
    </citation>
    <scope>NUCLEOTIDE SEQUENCE [LARGE SCALE GENOMIC DNA]</scope>
    <source>
        <strain evidence="3">JCM 30846</strain>
    </source>
</reference>
<feature type="compositionally biased region" description="Basic and acidic residues" evidence="1">
    <location>
        <begin position="44"/>
        <end position="56"/>
    </location>
</feature>
<name>A0ABP7DPV3_9ACTN</name>
<feature type="compositionally biased region" description="Low complexity" evidence="1">
    <location>
        <begin position="16"/>
        <end position="31"/>
    </location>
</feature>
<comment type="caution">
    <text evidence="2">The sequence shown here is derived from an EMBL/GenBank/DDBJ whole genome shotgun (WGS) entry which is preliminary data.</text>
</comment>
<proteinExistence type="predicted"/>
<evidence type="ECO:0000313" key="3">
    <source>
        <dbReference type="Proteomes" id="UP001499884"/>
    </source>
</evidence>
<accession>A0ABP7DPV3</accession>
<dbReference type="Proteomes" id="UP001499884">
    <property type="component" value="Unassembled WGS sequence"/>
</dbReference>
<evidence type="ECO:0000256" key="1">
    <source>
        <dbReference type="SAM" id="MobiDB-lite"/>
    </source>
</evidence>
<protein>
    <submittedName>
        <fullName evidence="2">Uncharacterized protein</fullName>
    </submittedName>
</protein>
<dbReference type="EMBL" id="BAABEP010000001">
    <property type="protein sequence ID" value="GAA3708594.1"/>
    <property type="molecule type" value="Genomic_DNA"/>
</dbReference>
<feature type="region of interest" description="Disordered" evidence="1">
    <location>
        <begin position="16"/>
        <end position="75"/>
    </location>
</feature>
<evidence type="ECO:0000313" key="2">
    <source>
        <dbReference type="EMBL" id="GAA3708594.1"/>
    </source>
</evidence>
<sequence length="75" mass="7961">MSDLLRNQKCAVSLAGRPPRARAGWARAPGRGRLDQTGGSPVVDGRRAPRALDESRTGAGRVPDGRWAGRRVEAG</sequence>
<organism evidence="2 3">
    <name type="scientific">Streptomyces tremellae</name>
    <dbReference type="NCBI Taxonomy" id="1124239"/>
    <lineage>
        <taxon>Bacteria</taxon>
        <taxon>Bacillati</taxon>
        <taxon>Actinomycetota</taxon>
        <taxon>Actinomycetes</taxon>
        <taxon>Kitasatosporales</taxon>
        <taxon>Streptomycetaceae</taxon>
        <taxon>Streptomyces</taxon>
    </lineage>
</organism>